<evidence type="ECO:0000313" key="3">
    <source>
        <dbReference type="EMBL" id="KAF1963261.1"/>
    </source>
</evidence>
<reference evidence="3" key="1">
    <citation type="journal article" date="2020" name="Stud. Mycol.">
        <title>101 Dothideomycetes genomes: a test case for predicting lifestyles and emergence of pathogens.</title>
        <authorList>
            <person name="Haridas S."/>
            <person name="Albert R."/>
            <person name="Binder M."/>
            <person name="Bloem J."/>
            <person name="Labutti K."/>
            <person name="Salamov A."/>
            <person name="Andreopoulos B."/>
            <person name="Baker S."/>
            <person name="Barry K."/>
            <person name="Bills G."/>
            <person name="Bluhm B."/>
            <person name="Cannon C."/>
            <person name="Castanera R."/>
            <person name="Culley D."/>
            <person name="Daum C."/>
            <person name="Ezra D."/>
            <person name="Gonzalez J."/>
            <person name="Henrissat B."/>
            <person name="Kuo A."/>
            <person name="Liang C."/>
            <person name="Lipzen A."/>
            <person name="Lutzoni F."/>
            <person name="Magnuson J."/>
            <person name="Mondo S."/>
            <person name="Nolan M."/>
            <person name="Ohm R."/>
            <person name="Pangilinan J."/>
            <person name="Park H.-J."/>
            <person name="Ramirez L."/>
            <person name="Alfaro M."/>
            <person name="Sun H."/>
            <person name="Tritt A."/>
            <person name="Yoshinaga Y."/>
            <person name="Zwiers L.-H."/>
            <person name="Turgeon B."/>
            <person name="Goodwin S."/>
            <person name="Spatafora J."/>
            <person name="Crous P."/>
            <person name="Grigoriev I."/>
        </authorList>
    </citation>
    <scope>NUCLEOTIDE SEQUENCE</scope>
    <source>
        <strain evidence="3">CBS 675.92</strain>
    </source>
</reference>
<organism evidence="3 4">
    <name type="scientific">Byssothecium circinans</name>
    <dbReference type="NCBI Taxonomy" id="147558"/>
    <lineage>
        <taxon>Eukaryota</taxon>
        <taxon>Fungi</taxon>
        <taxon>Dikarya</taxon>
        <taxon>Ascomycota</taxon>
        <taxon>Pezizomycotina</taxon>
        <taxon>Dothideomycetes</taxon>
        <taxon>Pleosporomycetidae</taxon>
        <taxon>Pleosporales</taxon>
        <taxon>Massarineae</taxon>
        <taxon>Massarinaceae</taxon>
        <taxon>Byssothecium</taxon>
    </lineage>
</organism>
<dbReference type="OrthoDB" id="10516524at2759"/>
<keyword evidence="2" id="KW-1133">Transmembrane helix</keyword>
<feature type="compositionally biased region" description="Polar residues" evidence="1">
    <location>
        <begin position="94"/>
        <end position="111"/>
    </location>
</feature>
<dbReference type="AlphaFoldDB" id="A0A6A5UEC3"/>
<dbReference type="Proteomes" id="UP000800035">
    <property type="component" value="Unassembled WGS sequence"/>
</dbReference>
<accession>A0A6A5UEC3</accession>
<keyword evidence="2" id="KW-0472">Membrane</keyword>
<feature type="region of interest" description="Disordered" evidence="1">
    <location>
        <begin position="59"/>
        <end position="125"/>
    </location>
</feature>
<keyword evidence="4" id="KW-1185">Reference proteome</keyword>
<sequence>MTSLGLSNLDNKTKIGISVSLAVVVVLVVMGCAIGVLDCRKGYRRRQDRRQDRNAELVMLESEMRSGQAAHTRSRKSGLWDGLRNGGNDRASESGPSSVQTSSVIKGNSSEQLEKLEEVHHQGKV</sequence>
<evidence type="ECO:0000256" key="2">
    <source>
        <dbReference type="SAM" id="Phobius"/>
    </source>
</evidence>
<evidence type="ECO:0000256" key="1">
    <source>
        <dbReference type="SAM" id="MobiDB-lite"/>
    </source>
</evidence>
<keyword evidence="2" id="KW-0812">Transmembrane</keyword>
<name>A0A6A5UEC3_9PLEO</name>
<dbReference type="EMBL" id="ML976977">
    <property type="protein sequence ID" value="KAF1963261.1"/>
    <property type="molecule type" value="Genomic_DNA"/>
</dbReference>
<feature type="compositionally biased region" description="Basic and acidic residues" evidence="1">
    <location>
        <begin position="112"/>
        <end position="125"/>
    </location>
</feature>
<protein>
    <submittedName>
        <fullName evidence="3">Uncharacterized protein</fullName>
    </submittedName>
</protein>
<evidence type="ECO:0000313" key="4">
    <source>
        <dbReference type="Proteomes" id="UP000800035"/>
    </source>
</evidence>
<feature type="transmembrane region" description="Helical" evidence="2">
    <location>
        <begin position="15"/>
        <end position="37"/>
    </location>
</feature>
<proteinExistence type="predicted"/>
<gene>
    <name evidence="3" type="ORF">CC80DRAFT_498470</name>
</gene>